<dbReference type="InterPro" id="IPR001647">
    <property type="entry name" value="HTH_TetR"/>
</dbReference>
<dbReference type="SUPFAM" id="SSF46689">
    <property type="entry name" value="Homeodomain-like"/>
    <property type="match status" value="1"/>
</dbReference>
<accession>A0ABX1GG35</accession>
<dbReference type="EMBL" id="JAAWWK010000004">
    <property type="protein sequence ID" value="NKI18133.1"/>
    <property type="molecule type" value="Genomic_DNA"/>
</dbReference>
<evidence type="ECO:0000256" key="2">
    <source>
        <dbReference type="ARBA" id="ARBA00023125"/>
    </source>
</evidence>
<proteinExistence type="predicted"/>
<evidence type="ECO:0000256" key="1">
    <source>
        <dbReference type="ARBA" id="ARBA00023015"/>
    </source>
</evidence>
<dbReference type="PROSITE" id="PS01081">
    <property type="entry name" value="HTH_TETR_1"/>
    <property type="match status" value="1"/>
</dbReference>
<keyword evidence="3" id="KW-0804">Transcription</keyword>
<evidence type="ECO:0000256" key="4">
    <source>
        <dbReference type="PROSITE-ProRule" id="PRU00335"/>
    </source>
</evidence>
<evidence type="ECO:0000256" key="3">
    <source>
        <dbReference type="ARBA" id="ARBA00023163"/>
    </source>
</evidence>
<dbReference type="Gene3D" id="1.10.357.10">
    <property type="entry name" value="Tetracycline Repressor, domain 2"/>
    <property type="match status" value="1"/>
</dbReference>
<organism evidence="6 7">
    <name type="scientific">Spongiibacter thalassae</name>
    <dbReference type="NCBI Taxonomy" id="2721624"/>
    <lineage>
        <taxon>Bacteria</taxon>
        <taxon>Pseudomonadati</taxon>
        <taxon>Pseudomonadota</taxon>
        <taxon>Gammaproteobacteria</taxon>
        <taxon>Cellvibrionales</taxon>
        <taxon>Spongiibacteraceae</taxon>
        <taxon>Spongiibacter</taxon>
    </lineage>
</organism>
<sequence>MKTNKRWGHGARVDDLGKGKKMLLEAAVSCFSSKGVKATTIEDIANVANVTRRTVYRYFNGKPEIVAALVSIDRETMFQQMESVAAEYRDDFPRLLEECIWFAANYRSECEQQLKQADSRRTQELLPQQDNPESEQLWRGVLEGPLASHNQRHNSALKIEDIVPLAGRLSLIYRQHPVSKDEFHASMRAMRF</sequence>
<dbReference type="RefSeq" id="WP_168450662.1">
    <property type="nucleotide sequence ID" value="NZ_JAAWWK010000004.1"/>
</dbReference>
<feature type="DNA-binding region" description="H-T-H motif" evidence="4">
    <location>
        <begin position="40"/>
        <end position="59"/>
    </location>
</feature>
<dbReference type="Pfam" id="PF00440">
    <property type="entry name" value="TetR_N"/>
    <property type="match status" value="1"/>
</dbReference>
<name>A0ABX1GG35_9GAMM</name>
<reference evidence="6 7" key="1">
    <citation type="submission" date="2020-04" db="EMBL/GenBank/DDBJ databases">
        <authorList>
            <person name="Yoon J."/>
        </authorList>
    </citation>
    <scope>NUCLEOTIDE SEQUENCE [LARGE SCALE GENOMIC DNA]</scope>
    <source>
        <strain evidence="6 7">KMU-166</strain>
    </source>
</reference>
<dbReference type="PROSITE" id="PS50977">
    <property type="entry name" value="HTH_TETR_2"/>
    <property type="match status" value="1"/>
</dbReference>
<keyword evidence="1" id="KW-0805">Transcription regulation</keyword>
<feature type="domain" description="HTH tetR-type" evidence="5">
    <location>
        <begin position="17"/>
        <end position="77"/>
    </location>
</feature>
<evidence type="ECO:0000313" key="6">
    <source>
        <dbReference type="EMBL" id="NKI18133.1"/>
    </source>
</evidence>
<protein>
    <submittedName>
        <fullName evidence="6">TetR/AcrR family transcriptional regulator</fullName>
    </submittedName>
</protein>
<comment type="caution">
    <text evidence="6">The sequence shown here is derived from an EMBL/GenBank/DDBJ whole genome shotgun (WGS) entry which is preliminary data.</text>
</comment>
<dbReference type="PRINTS" id="PR00455">
    <property type="entry name" value="HTHTETR"/>
</dbReference>
<keyword evidence="7" id="KW-1185">Reference proteome</keyword>
<dbReference type="InterPro" id="IPR009057">
    <property type="entry name" value="Homeodomain-like_sf"/>
</dbReference>
<keyword evidence="2 4" id="KW-0238">DNA-binding</keyword>
<evidence type="ECO:0000313" key="7">
    <source>
        <dbReference type="Proteomes" id="UP000765845"/>
    </source>
</evidence>
<dbReference type="InterPro" id="IPR023772">
    <property type="entry name" value="DNA-bd_HTH_TetR-type_CS"/>
</dbReference>
<gene>
    <name evidence="6" type="ORF">HCU74_12025</name>
</gene>
<dbReference type="InterPro" id="IPR050109">
    <property type="entry name" value="HTH-type_TetR-like_transc_reg"/>
</dbReference>
<dbReference type="Proteomes" id="UP000765845">
    <property type="component" value="Unassembled WGS sequence"/>
</dbReference>
<dbReference type="PANTHER" id="PTHR30055:SF234">
    <property type="entry name" value="HTH-TYPE TRANSCRIPTIONAL REGULATOR BETI"/>
    <property type="match status" value="1"/>
</dbReference>
<evidence type="ECO:0000259" key="5">
    <source>
        <dbReference type="PROSITE" id="PS50977"/>
    </source>
</evidence>
<dbReference type="PANTHER" id="PTHR30055">
    <property type="entry name" value="HTH-TYPE TRANSCRIPTIONAL REGULATOR RUTR"/>
    <property type="match status" value="1"/>
</dbReference>